<dbReference type="AlphaFoldDB" id="N1PUS1"/>
<dbReference type="HOGENOM" id="CLU_2133449_0_0_1"/>
<reference evidence="1 2" key="2">
    <citation type="journal article" date="2012" name="PLoS Pathog.">
        <title>Diverse lifestyles and strategies of plant pathogenesis encoded in the genomes of eighteen Dothideomycetes fungi.</title>
        <authorList>
            <person name="Ohm R.A."/>
            <person name="Feau N."/>
            <person name="Henrissat B."/>
            <person name="Schoch C.L."/>
            <person name="Horwitz B.A."/>
            <person name="Barry K.W."/>
            <person name="Condon B.J."/>
            <person name="Copeland A.C."/>
            <person name="Dhillon B."/>
            <person name="Glaser F."/>
            <person name="Hesse C.N."/>
            <person name="Kosti I."/>
            <person name="LaButti K."/>
            <person name="Lindquist E.A."/>
            <person name="Lucas S."/>
            <person name="Salamov A.A."/>
            <person name="Bradshaw R.E."/>
            <person name="Ciuffetti L."/>
            <person name="Hamelin R.C."/>
            <person name="Kema G.H.J."/>
            <person name="Lawrence C."/>
            <person name="Scott J.A."/>
            <person name="Spatafora J.W."/>
            <person name="Turgeon B.G."/>
            <person name="de Wit P.J.G.M."/>
            <person name="Zhong S."/>
            <person name="Goodwin S.B."/>
            <person name="Grigoriev I.V."/>
        </authorList>
    </citation>
    <scope>NUCLEOTIDE SEQUENCE [LARGE SCALE GENOMIC DNA]</scope>
    <source>
        <strain evidence="2">NZE10 / CBS 128990</strain>
    </source>
</reference>
<organism evidence="1 2">
    <name type="scientific">Dothistroma septosporum (strain NZE10 / CBS 128990)</name>
    <name type="common">Red band needle blight fungus</name>
    <name type="synonym">Mycosphaerella pini</name>
    <dbReference type="NCBI Taxonomy" id="675120"/>
    <lineage>
        <taxon>Eukaryota</taxon>
        <taxon>Fungi</taxon>
        <taxon>Dikarya</taxon>
        <taxon>Ascomycota</taxon>
        <taxon>Pezizomycotina</taxon>
        <taxon>Dothideomycetes</taxon>
        <taxon>Dothideomycetidae</taxon>
        <taxon>Mycosphaerellales</taxon>
        <taxon>Mycosphaerellaceae</taxon>
        <taxon>Dothistroma</taxon>
    </lineage>
</organism>
<accession>N1PUS1</accession>
<keyword evidence="2" id="KW-1185">Reference proteome</keyword>
<evidence type="ECO:0000313" key="1">
    <source>
        <dbReference type="EMBL" id="EME47236.1"/>
    </source>
</evidence>
<dbReference type="Proteomes" id="UP000016933">
    <property type="component" value="Unassembled WGS sequence"/>
</dbReference>
<sequence length="113" mass="12621">MARSQRYDHAWFFDQHAEDGTNALDREELPRAKAEVDNKSLPIAVSPLAGMDDCAVHRTNNRSSDCCISHENVAATPSLDDRFEDLTQRCSVLWSVMEAGARHGICRMGVHHA</sequence>
<name>N1PUS1_DOTSN</name>
<protein>
    <submittedName>
        <fullName evidence="1">Uncharacterized protein</fullName>
    </submittedName>
</protein>
<gene>
    <name evidence="1" type="ORF">DOTSEDRAFT_31705</name>
</gene>
<dbReference type="EMBL" id="KB446536">
    <property type="protein sequence ID" value="EME47236.1"/>
    <property type="molecule type" value="Genomic_DNA"/>
</dbReference>
<reference evidence="2" key="1">
    <citation type="journal article" date="2012" name="PLoS Genet.">
        <title>The genomes of the fungal plant pathogens Cladosporium fulvum and Dothistroma septosporum reveal adaptation to different hosts and lifestyles but also signatures of common ancestry.</title>
        <authorList>
            <person name="de Wit P.J.G.M."/>
            <person name="van der Burgt A."/>
            <person name="Oekmen B."/>
            <person name="Stergiopoulos I."/>
            <person name="Abd-Elsalam K.A."/>
            <person name="Aerts A.L."/>
            <person name="Bahkali A.H."/>
            <person name="Beenen H.G."/>
            <person name="Chettri P."/>
            <person name="Cox M.P."/>
            <person name="Datema E."/>
            <person name="de Vries R.P."/>
            <person name="Dhillon B."/>
            <person name="Ganley A.R."/>
            <person name="Griffiths S.A."/>
            <person name="Guo Y."/>
            <person name="Hamelin R.C."/>
            <person name="Henrissat B."/>
            <person name="Kabir M.S."/>
            <person name="Jashni M.K."/>
            <person name="Kema G."/>
            <person name="Klaubauf S."/>
            <person name="Lapidus A."/>
            <person name="Levasseur A."/>
            <person name="Lindquist E."/>
            <person name="Mehrabi R."/>
            <person name="Ohm R.A."/>
            <person name="Owen T.J."/>
            <person name="Salamov A."/>
            <person name="Schwelm A."/>
            <person name="Schijlen E."/>
            <person name="Sun H."/>
            <person name="van den Burg H.A."/>
            <person name="van Ham R.C.H.J."/>
            <person name="Zhang S."/>
            <person name="Goodwin S.B."/>
            <person name="Grigoriev I.V."/>
            <person name="Collemare J."/>
            <person name="Bradshaw R.E."/>
        </authorList>
    </citation>
    <scope>NUCLEOTIDE SEQUENCE [LARGE SCALE GENOMIC DNA]</scope>
    <source>
        <strain evidence="2">NZE10 / CBS 128990</strain>
    </source>
</reference>
<evidence type="ECO:0000313" key="2">
    <source>
        <dbReference type="Proteomes" id="UP000016933"/>
    </source>
</evidence>
<proteinExistence type="predicted"/>